<dbReference type="EMBL" id="BGZK01001388">
    <property type="protein sequence ID" value="GBP78837.1"/>
    <property type="molecule type" value="Genomic_DNA"/>
</dbReference>
<evidence type="ECO:0000313" key="1">
    <source>
        <dbReference type="EMBL" id="GBP78837.1"/>
    </source>
</evidence>
<name>A0A4C1YWR9_EUMVA</name>
<gene>
    <name evidence="1" type="ORF">EVAR_103398_1</name>
</gene>
<protein>
    <submittedName>
        <fullName evidence="1">Uncharacterized protein</fullName>
    </submittedName>
</protein>
<sequence>MTSYAEVPAHEALIGQSCANGIFMQVRPRPTKTSKLSGDRRGCLETLQGIFSPCESDTPARPGGRTAHNGFFFPLFPFLRPKGYKKRFVHLFTLSTLKQHVVKSACEPSESTAH</sequence>
<keyword evidence="2" id="KW-1185">Reference proteome</keyword>
<organism evidence="1 2">
    <name type="scientific">Eumeta variegata</name>
    <name type="common">Bagworm moth</name>
    <name type="synonym">Eumeta japonica</name>
    <dbReference type="NCBI Taxonomy" id="151549"/>
    <lineage>
        <taxon>Eukaryota</taxon>
        <taxon>Metazoa</taxon>
        <taxon>Ecdysozoa</taxon>
        <taxon>Arthropoda</taxon>
        <taxon>Hexapoda</taxon>
        <taxon>Insecta</taxon>
        <taxon>Pterygota</taxon>
        <taxon>Neoptera</taxon>
        <taxon>Endopterygota</taxon>
        <taxon>Lepidoptera</taxon>
        <taxon>Glossata</taxon>
        <taxon>Ditrysia</taxon>
        <taxon>Tineoidea</taxon>
        <taxon>Psychidae</taxon>
        <taxon>Oiketicinae</taxon>
        <taxon>Eumeta</taxon>
    </lineage>
</organism>
<evidence type="ECO:0000313" key="2">
    <source>
        <dbReference type="Proteomes" id="UP000299102"/>
    </source>
</evidence>
<reference evidence="1 2" key="1">
    <citation type="journal article" date="2019" name="Commun. Biol.">
        <title>The bagworm genome reveals a unique fibroin gene that provides high tensile strength.</title>
        <authorList>
            <person name="Kono N."/>
            <person name="Nakamura H."/>
            <person name="Ohtoshi R."/>
            <person name="Tomita M."/>
            <person name="Numata K."/>
            <person name="Arakawa K."/>
        </authorList>
    </citation>
    <scope>NUCLEOTIDE SEQUENCE [LARGE SCALE GENOMIC DNA]</scope>
</reference>
<accession>A0A4C1YWR9</accession>
<dbReference type="AlphaFoldDB" id="A0A4C1YWR9"/>
<dbReference type="Proteomes" id="UP000299102">
    <property type="component" value="Unassembled WGS sequence"/>
</dbReference>
<comment type="caution">
    <text evidence="1">The sequence shown here is derived from an EMBL/GenBank/DDBJ whole genome shotgun (WGS) entry which is preliminary data.</text>
</comment>
<proteinExistence type="predicted"/>